<evidence type="ECO:0000313" key="4">
    <source>
        <dbReference type="EMBL" id="AGT09285.1"/>
    </source>
</evidence>
<dbReference type="HOGENOM" id="CLU_069356_12_4_5"/>
<evidence type="ECO:0000256" key="1">
    <source>
        <dbReference type="ARBA" id="ARBA00023125"/>
    </source>
</evidence>
<proteinExistence type="predicted"/>
<dbReference type="InterPro" id="IPR036271">
    <property type="entry name" value="Tet_transcr_reg_TetR-rel_C_sf"/>
</dbReference>
<organism evidence="4 5">
    <name type="scientific">Paracoccus aminophilus JCM 7686</name>
    <dbReference type="NCBI Taxonomy" id="1367847"/>
    <lineage>
        <taxon>Bacteria</taxon>
        <taxon>Pseudomonadati</taxon>
        <taxon>Pseudomonadota</taxon>
        <taxon>Alphaproteobacteria</taxon>
        <taxon>Rhodobacterales</taxon>
        <taxon>Paracoccaceae</taxon>
        <taxon>Paracoccus</taxon>
    </lineage>
</organism>
<dbReference type="Proteomes" id="UP000015480">
    <property type="component" value="Chromosome"/>
</dbReference>
<dbReference type="SUPFAM" id="SSF46689">
    <property type="entry name" value="Homeodomain-like"/>
    <property type="match status" value="1"/>
</dbReference>
<sequence>MRACGFTRVCRARWQSRRGRWRGAAVRAFASGDHGIEGAMARTQGSRSEITGPLIREAALRLFARHGYAAVSMRQIAAAVGVQVGTLYAYTPDKQTLLADLLKTHMEAVLAEWHDRPDTDALTRLDHFVATHIAMSLDHLEEVFLAYMELRNLSPENHAMIAGLRRRYEDALEIILIDGQREGRMRLDDPRLAMLALIGMLTGVTNWYRAGGRLDRERLIAIYQGLARGAVGA</sequence>
<evidence type="ECO:0000259" key="3">
    <source>
        <dbReference type="PROSITE" id="PS50977"/>
    </source>
</evidence>
<dbReference type="PATRIC" id="fig|1367847.3.peg.2199"/>
<dbReference type="PRINTS" id="PR00455">
    <property type="entry name" value="HTHTETR"/>
</dbReference>
<dbReference type="eggNOG" id="COG1309">
    <property type="taxonomic scope" value="Bacteria"/>
</dbReference>
<dbReference type="AlphaFoldDB" id="S5Y0M6"/>
<dbReference type="PANTHER" id="PTHR30055:SF237">
    <property type="entry name" value="TRANSCRIPTIONAL REPRESSOR MCE3R"/>
    <property type="match status" value="1"/>
</dbReference>
<dbReference type="GO" id="GO:0000976">
    <property type="term" value="F:transcription cis-regulatory region binding"/>
    <property type="evidence" value="ECO:0007669"/>
    <property type="project" value="TreeGrafter"/>
</dbReference>
<dbReference type="InterPro" id="IPR001647">
    <property type="entry name" value="HTH_TetR"/>
</dbReference>
<dbReference type="Pfam" id="PF17932">
    <property type="entry name" value="TetR_C_24"/>
    <property type="match status" value="1"/>
</dbReference>
<feature type="domain" description="HTH tetR-type" evidence="3">
    <location>
        <begin position="49"/>
        <end position="109"/>
    </location>
</feature>
<evidence type="ECO:0000256" key="2">
    <source>
        <dbReference type="PROSITE-ProRule" id="PRU00335"/>
    </source>
</evidence>
<dbReference type="InterPro" id="IPR050109">
    <property type="entry name" value="HTH-type_TetR-like_transc_reg"/>
</dbReference>
<reference evidence="4 5" key="1">
    <citation type="journal article" date="2014" name="BMC Genomics">
        <title>Architecture and functions of a multipartite genome of the methylotrophic bacterium Paracoccus aminophilus JCM 7686, containing primary and secondary chromids.</title>
        <authorList>
            <person name="Dziewit L."/>
            <person name="Czarnecki J."/>
            <person name="Wibberg D."/>
            <person name="Radlinska M."/>
            <person name="Mrozek P."/>
            <person name="Szymczak M."/>
            <person name="Schluter A."/>
            <person name="Puhler A."/>
            <person name="Bartosik D."/>
        </authorList>
    </citation>
    <scope>NUCLEOTIDE SEQUENCE [LARGE SCALE GENOMIC DNA]</scope>
    <source>
        <strain evidence="4">JCM 7686</strain>
    </source>
</reference>
<keyword evidence="5" id="KW-1185">Reference proteome</keyword>
<dbReference type="PROSITE" id="PS50977">
    <property type="entry name" value="HTH_TETR_2"/>
    <property type="match status" value="1"/>
</dbReference>
<protein>
    <submittedName>
        <fullName evidence="4">Transcriptional regulator, TetR family</fullName>
    </submittedName>
</protein>
<dbReference type="GO" id="GO:0003700">
    <property type="term" value="F:DNA-binding transcription factor activity"/>
    <property type="evidence" value="ECO:0007669"/>
    <property type="project" value="TreeGrafter"/>
</dbReference>
<gene>
    <name evidence="4" type="ORF">JCM7686_2206</name>
</gene>
<dbReference type="KEGG" id="pami:JCM7686_2206"/>
<dbReference type="InterPro" id="IPR009057">
    <property type="entry name" value="Homeodomain-like_sf"/>
</dbReference>
<name>S5Y0M6_PARAH</name>
<dbReference type="PANTHER" id="PTHR30055">
    <property type="entry name" value="HTH-TYPE TRANSCRIPTIONAL REGULATOR RUTR"/>
    <property type="match status" value="1"/>
</dbReference>
<dbReference type="Gene3D" id="1.10.357.10">
    <property type="entry name" value="Tetracycline Repressor, domain 2"/>
    <property type="match status" value="1"/>
</dbReference>
<accession>S5Y0M6</accession>
<dbReference type="InterPro" id="IPR041490">
    <property type="entry name" value="KstR2_TetR_C"/>
</dbReference>
<keyword evidence="1 2" id="KW-0238">DNA-binding</keyword>
<evidence type="ECO:0000313" key="5">
    <source>
        <dbReference type="Proteomes" id="UP000015480"/>
    </source>
</evidence>
<dbReference type="Pfam" id="PF00440">
    <property type="entry name" value="TetR_N"/>
    <property type="match status" value="1"/>
</dbReference>
<feature type="DNA-binding region" description="H-T-H motif" evidence="2">
    <location>
        <begin position="72"/>
        <end position="91"/>
    </location>
</feature>
<dbReference type="EMBL" id="CP006650">
    <property type="protein sequence ID" value="AGT09285.1"/>
    <property type="molecule type" value="Genomic_DNA"/>
</dbReference>
<dbReference type="SUPFAM" id="SSF48498">
    <property type="entry name" value="Tetracyclin repressor-like, C-terminal domain"/>
    <property type="match status" value="1"/>
</dbReference>
<dbReference type="STRING" id="1367847.JCM7686_2206"/>